<feature type="domain" description="PhoU" evidence="8">
    <location>
        <begin position="122"/>
        <end position="207"/>
    </location>
</feature>
<dbReference type="PANTHER" id="PTHR42930">
    <property type="entry name" value="PHOSPHATE-SPECIFIC TRANSPORT SYSTEM ACCESSORY PROTEIN PHOU"/>
    <property type="match status" value="1"/>
</dbReference>
<dbReference type="InterPro" id="IPR026022">
    <property type="entry name" value="PhoU_dom"/>
</dbReference>
<gene>
    <name evidence="9" type="ORF">MELA_02658</name>
</gene>
<comment type="similarity">
    <text evidence="3">Belongs to the UPF0111 family.</text>
</comment>
<keyword evidence="7" id="KW-0592">Phosphate transport</keyword>
<comment type="similarity">
    <text evidence="2">Belongs to the PhoU family.</text>
</comment>
<comment type="subcellular location">
    <subcellularLocation>
        <location evidence="1">Cytoplasm</location>
    </subcellularLocation>
</comment>
<evidence type="ECO:0000256" key="3">
    <source>
        <dbReference type="ARBA" id="ARBA00008591"/>
    </source>
</evidence>
<evidence type="ECO:0000256" key="1">
    <source>
        <dbReference type="ARBA" id="ARBA00004496"/>
    </source>
</evidence>
<dbReference type="GO" id="GO:0006817">
    <property type="term" value="P:phosphate ion transport"/>
    <property type="evidence" value="ECO:0007669"/>
    <property type="project" value="UniProtKB-KW"/>
</dbReference>
<evidence type="ECO:0000256" key="4">
    <source>
        <dbReference type="ARBA" id="ARBA00011738"/>
    </source>
</evidence>
<comment type="subunit">
    <text evidence="4">Homodimer.</text>
</comment>
<dbReference type="NCBIfam" id="TIGR02135">
    <property type="entry name" value="phoU_full"/>
    <property type="match status" value="1"/>
</dbReference>
<dbReference type="GO" id="GO:0045936">
    <property type="term" value="P:negative regulation of phosphate metabolic process"/>
    <property type="evidence" value="ECO:0007669"/>
    <property type="project" value="InterPro"/>
</dbReference>
<reference evidence="9 10" key="1">
    <citation type="submission" date="2019-07" db="EMBL/GenBank/DDBJ databases">
        <authorList>
            <person name="Cremers G."/>
        </authorList>
    </citation>
    <scope>NUCLEOTIDE SEQUENCE [LARGE SCALE GENOMIC DNA]</scope>
</reference>
<dbReference type="AlphaFoldDB" id="A0A564ZNX3"/>
<dbReference type="FunFam" id="1.20.58.220:FF:000004">
    <property type="entry name" value="Phosphate-specific transport system accessory protein PhoU"/>
    <property type="match status" value="1"/>
</dbReference>
<dbReference type="Gene3D" id="1.20.58.220">
    <property type="entry name" value="Phosphate transport system protein phou homolog 2, domain 2"/>
    <property type="match status" value="3"/>
</dbReference>
<dbReference type="Pfam" id="PF01865">
    <property type="entry name" value="PhoU_div"/>
    <property type="match status" value="1"/>
</dbReference>
<dbReference type="Proteomes" id="UP000334340">
    <property type="component" value="Unassembled WGS sequence"/>
</dbReference>
<dbReference type="GO" id="GO:0030643">
    <property type="term" value="P:intracellular phosphate ion homeostasis"/>
    <property type="evidence" value="ECO:0007669"/>
    <property type="project" value="InterPro"/>
</dbReference>
<dbReference type="SUPFAM" id="SSF109755">
    <property type="entry name" value="PhoU-like"/>
    <property type="match status" value="1"/>
</dbReference>
<protein>
    <submittedName>
        <fullName evidence="9">PhoU family transcriptional regulator</fullName>
    </submittedName>
</protein>
<sequence length="452" mass="51144">MRPMQRHFDEQLQELKERLLAMGGLAETMIAKSVKALVERSEALVQEVFAHEEEMDRHCIDTDDRCFTLLALHQPMAGDLRFIAVAIKINSDIERIGDLAVNIAQATMSLITEPQLKPLVDIPRMARLCQEMVKKSLDAFVAQDPELARIVIESDDAVDLLREQVFRDLLNCMIDNSATVPRAMDLILVSRCLERIADHATNIAEDVVYIVRGEDVRERGDKEIRKGIRRQTAAVPLISEADRKAVLAAHRLMPEEREFLTLIESAARNLLEAAGALQTMFDNYTNPEAQWRKIRDVEHQGDAITHRIMKKLNQTFIPFIDRQELRALTSTIDDVVDFIEAAASRMVLYHIAQPTPQSREMVALITASAEQIVKAIGHLPTFAGVDEICVEINRLENLADDLYRHAIASLFEGDRPILDVTKWKEIYELLEGVTDRCEDVANVVETIALKHS</sequence>
<feature type="domain" description="PhoU" evidence="8">
    <location>
        <begin position="20"/>
        <end position="106"/>
    </location>
</feature>
<keyword evidence="6" id="KW-0963">Cytoplasm</keyword>
<keyword evidence="10" id="KW-1185">Reference proteome</keyword>
<keyword evidence="5" id="KW-0813">Transport</keyword>
<name>A0A564ZNX3_9BACT</name>
<proteinExistence type="inferred from homology"/>
<dbReference type="InterPro" id="IPR028366">
    <property type="entry name" value="PhoU"/>
</dbReference>
<dbReference type="EMBL" id="CABIKM010000048">
    <property type="protein sequence ID" value="VUZ86258.1"/>
    <property type="molecule type" value="Genomic_DNA"/>
</dbReference>
<organism evidence="9 10">
    <name type="scientific">Candidatus Methylomirabilis lanthanidiphila</name>
    <dbReference type="NCBI Taxonomy" id="2211376"/>
    <lineage>
        <taxon>Bacteria</taxon>
        <taxon>Candidatus Methylomirabilota</taxon>
        <taxon>Candidatus Methylomirabilia</taxon>
        <taxon>Candidatus Methylomirabilales</taxon>
        <taxon>Candidatus Methylomirabilaceae</taxon>
        <taxon>Candidatus Methylomirabilis</taxon>
    </lineage>
</organism>
<evidence type="ECO:0000313" key="9">
    <source>
        <dbReference type="EMBL" id="VUZ86258.1"/>
    </source>
</evidence>
<evidence type="ECO:0000259" key="8">
    <source>
        <dbReference type="Pfam" id="PF01895"/>
    </source>
</evidence>
<dbReference type="InterPro" id="IPR038078">
    <property type="entry name" value="PhoU-like_sf"/>
</dbReference>
<dbReference type="InterPro" id="IPR018445">
    <property type="entry name" value="Put_Phosphate_transp_reg"/>
</dbReference>
<evidence type="ECO:0000256" key="2">
    <source>
        <dbReference type="ARBA" id="ARBA00008107"/>
    </source>
</evidence>
<evidence type="ECO:0000256" key="7">
    <source>
        <dbReference type="ARBA" id="ARBA00022592"/>
    </source>
</evidence>
<dbReference type="GO" id="GO:0005737">
    <property type="term" value="C:cytoplasm"/>
    <property type="evidence" value="ECO:0007669"/>
    <property type="project" value="UniProtKB-SubCell"/>
</dbReference>
<dbReference type="PANTHER" id="PTHR42930:SF3">
    <property type="entry name" value="PHOSPHATE-SPECIFIC TRANSPORT SYSTEM ACCESSORY PROTEIN PHOU"/>
    <property type="match status" value="1"/>
</dbReference>
<accession>A0A564ZNX3</accession>
<evidence type="ECO:0000256" key="6">
    <source>
        <dbReference type="ARBA" id="ARBA00022490"/>
    </source>
</evidence>
<dbReference type="Pfam" id="PF01895">
    <property type="entry name" value="PhoU"/>
    <property type="match status" value="2"/>
</dbReference>
<evidence type="ECO:0000256" key="5">
    <source>
        <dbReference type="ARBA" id="ARBA00022448"/>
    </source>
</evidence>
<evidence type="ECO:0000313" key="10">
    <source>
        <dbReference type="Proteomes" id="UP000334340"/>
    </source>
</evidence>